<dbReference type="PANTHER" id="PTHR24113:SF12">
    <property type="entry name" value="RAN GTPASE-ACTIVATING PROTEIN 1"/>
    <property type="match status" value="1"/>
</dbReference>
<dbReference type="Pfam" id="PF13516">
    <property type="entry name" value="LRR_6"/>
    <property type="match status" value="2"/>
</dbReference>
<dbReference type="PANTHER" id="PTHR24113">
    <property type="entry name" value="RAN GTPASE-ACTIVATING PROTEIN 1"/>
    <property type="match status" value="1"/>
</dbReference>
<protein>
    <submittedName>
        <fullName evidence="5">Leucine-rich repeat protein</fullName>
    </submittedName>
</protein>
<evidence type="ECO:0000256" key="3">
    <source>
        <dbReference type="ARBA" id="ARBA00022737"/>
    </source>
</evidence>
<dbReference type="AlphaFoldDB" id="A0AAD9DG34"/>
<dbReference type="Proteomes" id="UP001224775">
    <property type="component" value="Unassembled WGS sequence"/>
</dbReference>
<evidence type="ECO:0000313" key="5">
    <source>
        <dbReference type="EMBL" id="KAK1744298.1"/>
    </source>
</evidence>
<reference evidence="5" key="1">
    <citation type="submission" date="2023-06" db="EMBL/GenBank/DDBJ databases">
        <title>Survivors Of The Sea: Transcriptome response of Skeletonema marinoi to long-term dormancy.</title>
        <authorList>
            <person name="Pinder M.I.M."/>
            <person name="Kourtchenko O."/>
            <person name="Robertson E.K."/>
            <person name="Larsson T."/>
            <person name="Maumus F."/>
            <person name="Osuna-Cruz C.M."/>
            <person name="Vancaester E."/>
            <person name="Stenow R."/>
            <person name="Vandepoele K."/>
            <person name="Ploug H."/>
            <person name="Bruchert V."/>
            <person name="Godhe A."/>
            <person name="Topel M."/>
        </authorList>
    </citation>
    <scope>NUCLEOTIDE SEQUENCE</scope>
    <source>
        <strain evidence="5">R05AC</strain>
    </source>
</reference>
<dbReference type="EMBL" id="JATAAI010000007">
    <property type="protein sequence ID" value="KAK1744298.1"/>
    <property type="molecule type" value="Genomic_DNA"/>
</dbReference>
<gene>
    <name evidence="5" type="ORF">QTG54_004831</name>
</gene>
<organism evidence="5 6">
    <name type="scientific">Skeletonema marinoi</name>
    <dbReference type="NCBI Taxonomy" id="267567"/>
    <lineage>
        <taxon>Eukaryota</taxon>
        <taxon>Sar</taxon>
        <taxon>Stramenopiles</taxon>
        <taxon>Ochrophyta</taxon>
        <taxon>Bacillariophyta</taxon>
        <taxon>Coscinodiscophyceae</taxon>
        <taxon>Thalassiosirophycidae</taxon>
        <taxon>Thalassiosirales</taxon>
        <taxon>Skeletonemataceae</taxon>
        <taxon>Skeletonema</taxon>
        <taxon>Skeletonema marinoi-dohrnii complex</taxon>
    </lineage>
</organism>
<dbReference type="GO" id="GO:0005096">
    <property type="term" value="F:GTPase activator activity"/>
    <property type="evidence" value="ECO:0007669"/>
    <property type="project" value="UniProtKB-KW"/>
</dbReference>
<comment type="caution">
    <text evidence="5">The sequence shown here is derived from an EMBL/GenBank/DDBJ whole genome shotgun (WGS) entry which is preliminary data.</text>
</comment>
<feature type="region of interest" description="Disordered" evidence="4">
    <location>
        <begin position="478"/>
        <end position="508"/>
    </location>
</feature>
<keyword evidence="3" id="KW-0677">Repeat</keyword>
<dbReference type="Gene3D" id="3.80.10.10">
    <property type="entry name" value="Ribonuclease Inhibitor"/>
    <property type="match status" value="1"/>
</dbReference>
<accession>A0AAD9DG34</accession>
<dbReference type="SMART" id="SM00368">
    <property type="entry name" value="LRR_RI"/>
    <property type="match status" value="5"/>
</dbReference>
<evidence type="ECO:0000256" key="1">
    <source>
        <dbReference type="ARBA" id="ARBA00022468"/>
    </source>
</evidence>
<keyword evidence="1" id="KW-0343">GTPase activation</keyword>
<feature type="region of interest" description="Disordered" evidence="4">
    <location>
        <begin position="1"/>
        <end position="24"/>
    </location>
</feature>
<evidence type="ECO:0000256" key="4">
    <source>
        <dbReference type="SAM" id="MobiDB-lite"/>
    </source>
</evidence>
<evidence type="ECO:0000256" key="2">
    <source>
        <dbReference type="ARBA" id="ARBA00022614"/>
    </source>
</evidence>
<feature type="non-terminal residue" evidence="5">
    <location>
        <position position="508"/>
    </location>
</feature>
<dbReference type="GO" id="GO:0005829">
    <property type="term" value="C:cytosol"/>
    <property type="evidence" value="ECO:0007669"/>
    <property type="project" value="TreeGrafter"/>
</dbReference>
<keyword evidence="2" id="KW-0433">Leucine-rich repeat</keyword>
<dbReference type="InterPro" id="IPR027038">
    <property type="entry name" value="RanGap"/>
</dbReference>
<feature type="compositionally biased region" description="Low complexity" evidence="4">
    <location>
        <begin position="493"/>
        <end position="508"/>
    </location>
</feature>
<dbReference type="SUPFAM" id="SSF52047">
    <property type="entry name" value="RNI-like"/>
    <property type="match status" value="1"/>
</dbReference>
<name>A0AAD9DG34_9STRA</name>
<proteinExistence type="predicted"/>
<dbReference type="GO" id="GO:0006913">
    <property type="term" value="P:nucleocytoplasmic transport"/>
    <property type="evidence" value="ECO:0007669"/>
    <property type="project" value="TreeGrafter"/>
</dbReference>
<dbReference type="GO" id="GO:0005634">
    <property type="term" value="C:nucleus"/>
    <property type="evidence" value="ECO:0007669"/>
    <property type="project" value="TreeGrafter"/>
</dbReference>
<dbReference type="GO" id="GO:0048471">
    <property type="term" value="C:perinuclear region of cytoplasm"/>
    <property type="evidence" value="ECO:0007669"/>
    <property type="project" value="TreeGrafter"/>
</dbReference>
<feature type="compositionally biased region" description="Polar residues" evidence="4">
    <location>
        <begin position="1"/>
        <end position="11"/>
    </location>
</feature>
<dbReference type="InterPro" id="IPR001611">
    <property type="entry name" value="Leu-rich_rpt"/>
</dbReference>
<keyword evidence="6" id="KW-1185">Reference proteome</keyword>
<dbReference type="GO" id="GO:0031267">
    <property type="term" value="F:small GTPase binding"/>
    <property type="evidence" value="ECO:0007669"/>
    <property type="project" value="TreeGrafter"/>
</dbReference>
<dbReference type="InterPro" id="IPR032675">
    <property type="entry name" value="LRR_dom_sf"/>
</dbReference>
<evidence type="ECO:0000313" key="6">
    <source>
        <dbReference type="Proteomes" id="UP001224775"/>
    </source>
</evidence>
<sequence>MKPTQLPSTKSCPAPLPTHHRMMPPMNEAMMPPRRQYDALNQQSSPAVTTEMPIPACNMPRRQNSSDDDLLFLHPGPVDLIYGAETPLRTEVVARHLSSVRRRRKRINHLSLLGSELVNPRGLFKLLGKKLKKFNVKELAINQIPSMNNEELISLAPFLNATKTLKILDISGARFDAKALREILCFFMKNPSLEVLVLGDNECVGDEGAAVVSSLQEGRAALRTLSMQGCGMGSSGVASISKFLGSCPSLRMLELSNNMIGDAGVELLAESIKSQSCQLEFLGLNTVEVGDRGILVLADAVKTNRSLTSLSLENNRGITSFGAAHLLKSTYNTQSLQSVLAGNHVLTNLNIRGCSRVGESLLKLAEDLLSTQAMATHQVIRFKVSKYTEKKGNGIVLEGFDSKLLPHIMSFVAQTNGLSYLFQSIRSMPPLHSQYELPSKVEEVKSNDFLESLKTPKRTKKVYELFGISFPKQRSLMRHQGGRRANKHEAPMKSLSCNNKCKNSLSSR</sequence>